<evidence type="ECO:0000256" key="2">
    <source>
        <dbReference type="ARBA" id="ARBA00022496"/>
    </source>
</evidence>
<feature type="non-terminal residue" evidence="8">
    <location>
        <position position="1"/>
    </location>
</feature>
<dbReference type="PANTHER" id="PTHR11485:SF31">
    <property type="entry name" value="SEROTRANSFERRIN"/>
    <property type="match status" value="1"/>
</dbReference>
<protein>
    <recommendedName>
        <fullName evidence="7">Transferrin-like domain-containing protein</fullName>
    </recommendedName>
</protein>
<dbReference type="PROSITE" id="PS00207">
    <property type="entry name" value="TRANSFERRIN_LIKE_3"/>
    <property type="match status" value="1"/>
</dbReference>
<dbReference type="PANTHER" id="PTHR11485">
    <property type="entry name" value="TRANSFERRIN"/>
    <property type="match status" value="1"/>
</dbReference>
<keyword evidence="9" id="KW-1185">Reference proteome</keyword>
<dbReference type="InterPro" id="IPR018195">
    <property type="entry name" value="Transferrin_Fe_BS"/>
</dbReference>
<keyword evidence="3" id="KW-0479">Metal-binding</keyword>
<keyword evidence="2" id="KW-0410">Iron transport</keyword>
<dbReference type="Proteomes" id="UP001162483">
    <property type="component" value="Unassembled WGS sequence"/>
</dbReference>
<dbReference type="SMART" id="SM00094">
    <property type="entry name" value="TR_FER"/>
    <property type="match status" value="1"/>
</dbReference>
<dbReference type="PROSITE" id="PS51408">
    <property type="entry name" value="TRANSFERRIN_LIKE_4"/>
    <property type="match status" value="1"/>
</dbReference>
<keyword evidence="1" id="KW-0813">Transport</keyword>
<evidence type="ECO:0000313" key="8">
    <source>
        <dbReference type="EMBL" id="CAI9618396.1"/>
    </source>
</evidence>
<accession>A0ABN9HD53</accession>
<evidence type="ECO:0000256" key="1">
    <source>
        <dbReference type="ARBA" id="ARBA00022448"/>
    </source>
</evidence>
<comment type="caution">
    <text evidence="8">The sequence shown here is derived from an EMBL/GenBank/DDBJ whole genome shotgun (WGS) entry which is preliminary data.</text>
</comment>
<evidence type="ECO:0000313" key="9">
    <source>
        <dbReference type="Proteomes" id="UP001162483"/>
    </source>
</evidence>
<dbReference type="Pfam" id="PF00405">
    <property type="entry name" value="Transferrin"/>
    <property type="match status" value="2"/>
</dbReference>
<dbReference type="PRINTS" id="PR00422">
    <property type="entry name" value="TRANSFERRIN"/>
</dbReference>
<organism evidence="8 9">
    <name type="scientific">Staurois parvus</name>
    <dbReference type="NCBI Taxonomy" id="386267"/>
    <lineage>
        <taxon>Eukaryota</taxon>
        <taxon>Metazoa</taxon>
        <taxon>Chordata</taxon>
        <taxon>Craniata</taxon>
        <taxon>Vertebrata</taxon>
        <taxon>Euteleostomi</taxon>
        <taxon>Amphibia</taxon>
        <taxon>Batrachia</taxon>
        <taxon>Anura</taxon>
        <taxon>Neobatrachia</taxon>
        <taxon>Ranoidea</taxon>
        <taxon>Ranidae</taxon>
        <taxon>Staurois</taxon>
    </lineage>
</organism>
<evidence type="ECO:0000256" key="5">
    <source>
        <dbReference type="ARBA" id="ARBA00023004"/>
    </source>
</evidence>
<keyword evidence="4" id="KW-0677">Repeat</keyword>
<keyword evidence="6" id="KW-0406">Ion transport</keyword>
<evidence type="ECO:0000256" key="3">
    <source>
        <dbReference type="ARBA" id="ARBA00022723"/>
    </source>
</evidence>
<dbReference type="Gene3D" id="3.40.190.10">
    <property type="entry name" value="Periplasmic binding protein-like II"/>
    <property type="match status" value="3"/>
</dbReference>
<gene>
    <name evidence="8" type="ORF">SPARVUS_LOCUS15681081</name>
</gene>
<keyword evidence="5" id="KW-0408">Iron</keyword>
<dbReference type="InterPro" id="IPR001156">
    <property type="entry name" value="Transferrin-like_dom"/>
</dbReference>
<feature type="domain" description="Transferrin-like" evidence="7">
    <location>
        <begin position="67"/>
        <end position="395"/>
    </location>
</feature>
<evidence type="ECO:0000256" key="4">
    <source>
        <dbReference type="ARBA" id="ARBA00022737"/>
    </source>
</evidence>
<reference evidence="8" key="1">
    <citation type="submission" date="2023-05" db="EMBL/GenBank/DDBJ databases">
        <authorList>
            <person name="Stuckert A."/>
        </authorList>
    </citation>
    <scope>NUCLEOTIDE SEQUENCE</scope>
</reference>
<name>A0ABN9HD53_9NEOB</name>
<dbReference type="PROSITE" id="PS00206">
    <property type="entry name" value="TRANSFERRIN_LIKE_2"/>
    <property type="match status" value="1"/>
</dbReference>
<dbReference type="EMBL" id="CATNWA010020447">
    <property type="protein sequence ID" value="CAI9618396.1"/>
    <property type="molecule type" value="Genomic_DNA"/>
</dbReference>
<proteinExistence type="predicted"/>
<sequence>GFQKKECNLFSSKYGKNLLFKDSTLNIVPLPPSMDAFLYLGPSLYNSVKETFVVNSLEGSQPSRESIRWCTQSRQEKIKCDNWTPVSGGVIECTEASSADECIQQIMKGDADAVTLDGGYMYTAGQCGLVPVLGEYYNQGKTILQKTNSSTYYAVAVVKRMNRDITWNNLKGKKSCHTGVGRTAGWNIPVGLINKKNNNCDIGSYFSQSCAPGSDINSNLCQLCIGDPKKPLLNTRCSPSDAEIYYGYSGALRCLQEKGDVAFVKHTTVFENTEGRNPADWAKKLKPNDFELLCPNGSRASVTDYKNCHLAEVPAHAVVSRPNKRSSVLRIVREQQAQFGRNGSQRQNFQLFGSKEGKDLLFKDSTQCLLEVDQKTTIEDFLGNSYYSAVSMLNKCSPTSGIVLPFLLFLLSFIKELYIPINLVYIFL</sequence>
<evidence type="ECO:0000259" key="7">
    <source>
        <dbReference type="PROSITE" id="PS51408"/>
    </source>
</evidence>
<dbReference type="SUPFAM" id="SSF53850">
    <property type="entry name" value="Periplasmic binding protein-like II"/>
    <property type="match status" value="2"/>
</dbReference>
<evidence type="ECO:0000256" key="6">
    <source>
        <dbReference type="ARBA" id="ARBA00023065"/>
    </source>
</evidence>